<name>G7E0P8_MIXOS</name>
<dbReference type="MEROPS" id="A01.018"/>
<dbReference type="HOGENOM" id="CLU_013253_3_4_1"/>
<feature type="signal peptide" evidence="13">
    <location>
        <begin position="1"/>
        <end position="33"/>
    </location>
</feature>
<evidence type="ECO:0000256" key="4">
    <source>
        <dbReference type="ARBA" id="ARBA00022670"/>
    </source>
</evidence>
<accession>G7E0P8</accession>
<dbReference type="Proteomes" id="UP000009131">
    <property type="component" value="Unassembled WGS sequence"/>
</dbReference>
<dbReference type="InterPro" id="IPR021109">
    <property type="entry name" value="Peptidase_aspartic_dom_sf"/>
</dbReference>
<dbReference type="PROSITE" id="PS51767">
    <property type="entry name" value="PEPTIDASE_A1"/>
    <property type="match status" value="1"/>
</dbReference>
<dbReference type="GO" id="GO:0005773">
    <property type="term" value="C:vacuole"/>
    <property type="evidence" value="ECO:0007669"/>
    <property type="project" value="UniProtKB-SubCell"/>
</dbReference>
<evidence type="ECO:0000256" key="7">
    <source>
        <dbReference type="ARBA" id="ARBA00022801"/>
    </source>
</evidence>
<dbReference type="STRING" id="764103.G7E0P8"/>
<dbReference type="SUPFAM" id="SSF50630">
    <property type="entry name" value="Acid proteases"/>
    <property type="match status" value="1"/>
</dbReference>
<evidence type="ECO:0000259" key="14">
    <source>
        <dbReference type="PROSITE" id="PS51767"/>
    </source>
</evidence>
<gene>
    <name evidence="15" type="primary">Mo03075</name>
    <name evidence="15" type="ORF">E5Q_03075</name>
</gene>
<evidence type="ECO:0000256" key="9">
    <source>
        <dbReference type="ARBA" id="ARBA00023180"/>
    </source>
</evidence>
<dbReference type="PRINTS" id="PR00792">
    <property type="entry name" value="PEPSIN"/>
</dbReference>
<comment type="similarity">
    <text evidence="2 12">Belongs to the peptidase A1 family.</text>
</comment>
<sequence>MIFARAGLDSMKTTLSTGLTALLGLSLTTSADAKLHRMKVHKLPSVQHDLHEHASGLSYIAAQTAGLKQKYLSNRLGGARSGLRTNRPYGYPIGAGSSDFDGHVVPEDEGDFTIQMIKADGDKVEHGVPLSNFLNAQYFADITLGTPPQEFKVVLDTGSSNLWVPSTRCSSIACFLHKKYDASASSTYKENGTEFKIQYGSGSLEGVISNDVMTIGDITIKKQDFAESTKEPGLAFAFGKFDGILGLAYDRIAVQHVTPPFYNMIADGLVDKAEFSFWLGDTADGEGAPGGEFVMGGTDPAHYKGKIQWAPVRRKGYWEVELSKIKFGKDELELESTGAAIDTGTSLIALPSDLAELLNKEIGAKKSWNGQYTVDCAAIPSLPDLTMYFAGEPYTITGADYILQAQGTCISAFTGLDFPESIGPIWIVGDVFLRRFFTVYSLEKDAVGFAVST</sequence>
<feature type="domain" description="Peptidase A1" evidence="14">
    <location>
        <begin position="138"/>
        <end position="450"/>
    </location>
</feature>
<dbReference type="InParanoid" id="G7E0P8"/>
<dbReference type="FunFam" id="2.40.70.10:FF:000002">
    <property type="entry name" value="Vacuolar aspartic proteinase"/>
    <property type="match status" value="1"/>
</dbReference>
<evidence type="ECO:0000256" key="11">
    <source>
        <dbReference type="PIRSR" id="PIRSR601461-2"/>
    </source>
</evidence>
<keyword evidence="6 12" id="KW-0064">Aspartyl protease</keyword>
<feature type="active site" evidence="10">
    <location>
        <position position="156"/>
    </location>
</feature>
<feature type="disulfide bond" evidence="11">
    <location>
        <begin position="169"/>
        <end position="174"/>
    </location>
</feature>
<dbReference type="InterPro" id="IPR001969">
    <property type="entry name" value="Aspartic_peptidase_AS"/>
</dbReference>
<dbReference type="InterPro" id="IPR001461">
    <property type="entry name" value="Aspartic_peptidase_A1"/>
</dbReference>
<dbReference type="Gene3D" id="2.40.70.10">
    <property type="entry name" value="Acid Proteases"/>
    <property type="match status" value="2"/>
</dbReference>
<protein>
    <recommendedName>
        <fullName evidence="14">Peptidase A1 domain-containing protein</fullName>
    </recommendedName>
</protein>
<comment type="subcellular location">
    <subcellularLocation>
        <location evidence="1">Vacuole</location>
    </subcellularLocation>
</comment>
<dbReference type="EMBL" id="BABT02000084">
    <property type="protein sequence ID" value="GAA96408.1"/>
    <property type="molecule type" value="Genomic_DNA"/>
</dbReference>
<organism evidence="15 16">
    <name type="scientific">Mixia osmundae (strain CBS 9802 / IAM 14324 / JCM 22182 / KY 12970)</name>
    <dbReference type="NCBI Taxonomy" id="764103"/>
    <lineage>
        <taxon>Eukaryota</taxon>
        <taxon>Fungi</taxon>
        <taxon>Dikarya</taxon>
        <taxon>Basidiomycota</taxon>
        <taxon>Pucciniomycotina</taxon>
        <taxon>Mixiomycetes</taxon>
        <taxon>Mixiales</taxon>
        <taxon>Mixiaceae</taxon>
        <taxon>Mixia</taxon>
    </lineage>
</organism>
<feature type="chain" id="PRO_5003492673" description="Peptidase A1 domain-containing protein" evidence="13">
    <location>
        <begin position="34"/>
        <end position="453"/>
    </location>
</feature>
<evidence type="ECO:0000313" key="16">
    <source>
        <dbReference type="Proteomes" id="UP000009131"/>
    </source>
</evidence>
<dbReference type="PANTHER" id="PTHR47966">
    <property type="entry name" value="BETA-SITE APP-CLEAVING ENZYME, ISOFORM A-RELATED"/>
    <property type="match status" value="1"/>
</dbReference>
<dbReference type="GO" id="GO:0004190">
    <property type="term" value="F:aspartic-type endopeptidase activity"/>
    <property type="evidence" value="ECO:0007669"/>
    <property type="project" value="UniProtKB-KW"/>
</dbReference>
<keyword evidence="9" id="KW-0325">Glycoprotein</keyword>
<dbReference type="InterPro" id="IPR033121">
    <property type="entry name" value="PEPTIDASE_A1"/>
</dbReference>
<dbReference type="AlphaFoldDB" id="G7E0P8"/>
<evidence type="ECO:0000256" key="5">
    <source>
        <dbReference type="ARBA" id="ARBA00022729"/>
    </source>
</evidence>
<dbReference type="FunFam" id="2.40.70.10:FF:000036">
    <property type="entry name" value="Vacuolar aspartic protease"/>
    <property type="match status" value="1"/>
</dbReference>
<evidence type="ECO:0000256" key="1">
    <source>
        <dbReference type="ARBA" id="ARBA00004116"/>
    </source>
</evidence>
<keyword evidence="16" id="KW-1185">Reference proteome</keyword>
<dbReference type="Pfam" id="PF00026">
    <property type="entry name" value="Asp"/>
    <property type="match status" value="1"/>
</dbReference>
<dbReference type="OrthoDB" id="771136at2759"/>
<dbReference type="GO" id="GO:0006508">
    <property type="term" value="P:proteolysis"/>
    <property type="evidence" value="ECO:0007669"/>
    <property type="project" value="UniProtKB-KW"/>
</dbReference>
<keyword evidence="5 13" id="KW-0732">Signal</keyword>
<evidence type="ECO:0000256" key="2">
    <source>
        <dbReference type="ARBA" id="ARBA00007447"/>
    </source>
</evidence>
<keyword evidence="7 12" id="KW-0378">Hydrolase</keyword>
<evidence type="ECO:0000256" key="12">
    <source>
        <dbReference type="RuleBase" id="RU000454"/>
    </source>
</evidence>
<evidence type="ECO:0000256" key="3">
    <source>
        <dbReference type="ARBA" id="ARBA00022554"/>
    </source>
</evidence>
<evidence type="ECO:0000313" key="15">
    <source>
        <dbReference type="EMBL" id="GAA96408.1"/>
    </source>
</evidence>
<reference evidence="15 16" key="1">
    <citation type="journal article" date="2011" name="J. Gen. Appl. Microbiol.">
        <title>Draft genome sequencing of the enigmatic basidiomycete Mixia osmundae.</title>
        <authorList>
            <person name="Nishida H."/>
            <person name="Nagatsuka Y."/>
            <person name="Sugiyama J."/>
        </authorList>
    </citation>
    <scope>NUCLEOTIDE SEQUENCE [LARGE SCALE GENOMIC DNA]</scope>
    <source>
        <strain evidence="16">CBS 9802 / IAM 14324 / JCM 22182 / KY 12970</strain>
    </source>
</reference>
<proteinExistence type="inferred from homology"/>
<keyword evidence="4 12" id="KW-0645">Protease</keyword>
<evidence type="ECO:0000256" key="13">
    <source>
        <dbReference type="SAM" id="SignalP"/>
    </source>
</evidence>
<evidence type="ECO:0000256" key="8">
    <source>
        <dbReference type="ARBA" id="ARBA00023157"/>
    </source>
</evidence>
<dbReference type="FunCoup" id="G7E0P8">
    <property type="interactions" value="38"/>
</dbReference>
<evidence type="ECO:0000256" key="10">
    <source>
        <dbReference type="PIRSR" id="PIRSR601461-1"/>
    </source>
</evidence>
<reference evidence="15 16" key="2">
    <citation type="journal article" date="2012" name="Open Biol.">
        <title>Characteristics of nucleosomes and linker DNA regions on the genome of the basidiomycete Mixia osmundae revealed by mono- and dinucleosome mapping.</title>
        <authorList>
            <person name="Nishida H."/>
            <person name="Kondo S."/>
            <person name="Matsumoto T."/>
            <person name="Suzuki Y."/>
            <person name="Yoshikawa H."/>
            <person name="Taylor T.D."/>
            <person name="Sugiyama J."/>
        </authorList>
    </citation>
    <scope>NUCLEOTIDE SEQUENCE [LARGE SCALE GENOMIC DNA]</scope>
    <source>
        <strain evidence="16">CBS 9802 / IAM 14324 / JCM 22182 / KY 12970</strain>
    </source>
</reference>
<feature type="active site" evidence="10">
    <location>
        <position position="342"/>
    </location>
</feature>
<dbReference type="eggNOG" id="KOG1339">
    <property type="taxonomic scope" value="Eukaryota"/>
</dbReference>
<comment type="caution">
    <text evidence="15">The sequence shown here is derived from an EMBL/GenBank/DDBJ whole genome shotgun (WGS) entry which is preliminary data.</text>
</comment>
<evidence type="ECO:0000256" key="6">
    <source>
        <dbReference type="ARBA" id="ARBA00022750"/>
    </source>
</evidence>
<keyword evidence="8 11" id="KW-1015">Disulfide bond</keyword>
<dbReference type="PROSITE" id="PS00141">
    <property type="entry name" value="ASP_PROTEASE"/>
    <property type="match status" value="2"/>
</dbReference>
<keyword evidence="3" id="KW-0926">Vacuole</keyword>
<feature type="disulfide bond" evidence="11">
    <location>
        <begin position="376"/>
        <end position="409"/>
    </location>
</feature>
<dbReference type="PANTHER" id="PTHR47966:SF51">
    <property type="entry name" value="BETA-SITE APP-CLEAVING ENZYME, ISOFORM A-RELATED"/>
    <property type="match status" value="1"/>
</dbReference>